<reference evidence="6" key="1">
    <citation type="submission" date="2022-08" db="EMBL/GenBank/DDBJ databases">
        <authorList>
            <person name="Marques A."/>
        </authorList>
    </citation>
    <scope>NUCLEOTIDE SEQUENCE</scope>
    <source>
        <strain evidence="6">RhyPub2mFocal</strain>
        <tissue evidence="6">Leaves</tissue>
    </source>
</reference>
<evidence type="ECO:0000313" key="6">
    <source>
        <dbReference type="EMBL" id="KAJ4760792.1"/>
    </source>
</evidence>
<feature type="region of interest" description="Disordered" evidence="3">
    <location>
        <begin position="231"/>
        <end position="259"/>
    </location>
</feature>
<dbReference type="EMBL" id="JAMFTS010000004">
    <property type="protein sequence ID" value="KAJ4760792.1"/>
    <property type="molecule type" value="Genomic_DNA"/>
</dbReference>
<keyword evidence="1" id="KW-0677">Repeat</keyword>
<dbReference type="SUPFAM" id="SSF52047">
    <property type="entry name" value="RNI-like"/>
    <property type="match status" value="1"/>
</dbReference>
<feature type="compositionally biased region" description="Basic and acidic residues" evidence="3">
    <location>
        <begin position="617"/>
        <end position="627"/>
    </location>
</feature>
<organism evidence="6 7">
    <name type="scientific">Rhynchospora pubera</name>
    <dbReference type="NCBI Taxonomy" id="906938"/>
    <lineage>
        <taxon>Eukaryota</taxon>
        <taxon>Viridiplantae</taxon>
        <taxon>Streptophyta</taxon>
        <taxon>Embryophyta</taxon>
        <taxon>Tracheophyta</taxon>
        <taxon>Spermatophyta</taxon>
        <taxon>Magnoliopsida</taxon>
        <taxon>Liliopsida</taxon>
        <taxon>Poales</taxon>
        <taxon>Cyperaceae</taxon>
        <taxon>Cyperoideae</taxon>
        <taxon>Rhynchosporeae</taxon>
        <taxon>Rhynchospora</taxon>
    </lineage>
</organism>
<dbReference type="AlphaFoldDB" id="A0AAV8CXY8"/>
<dbReference type="InterPro" id="IPR032675">
    <property type="entry name" value="LRR_dom_sf"/>
</dbReference>
<dbReference type="PANTHER" id="PTHR47186:SF3">
    <property type="entry name" value="OS09G0267800 PROTEIN"/>
    <property type="match status" value="1"/>
</dbReference>
<dbReference type="Gene3D" id="3.80.10.10">
    <property type="entry name" value="Ribonuclease Inhibitor"/>
    <property type="match status" value="2"/>
</dbReference>
<evidence type="ECO:0000259" key="5">
    <source>
        <dbReference type="Pfam" id="PF23598"/>
    </source>
</evidence>
<feature type="compositionally biased region" description="Basic and acidic residues" evidence="3">
    <location>
        <begin position="636"/>
        <end position="653"/>
    </location>
</feature>
<dbReference type="InterPro" id="IPR058922">
    <property type="entry name" value="WHD_DRP"/>
</dbReference>
<evidence type="ECO:0000259" key="4">
    <source>
        <dbReference type="Pfam" id="PF23559"/>
    </source>
</evidence>
<feature type="compositionally biased region" description="Polar residues" evidence="3">
    <location>
        <begin position="658"/>
        <end position="667"/>
    </location>
</feature>
<dbReference type="Pfam" id="PF23598">
    <property type="entry name" value="LRR_14"/>
    <property type="match status" value="1"/>
</dbReference>
<dbReference type="InterPro" id="IPR055414">
    <property type="entry name" value="LRR_R13L4/SHOC2-like"/>
</dbReference>
<dbReference type="Gene3D" id="1.10.10.10">
    <property type="entry name" value="Winged helix-like DNA-binding domain superfamily/Winged helix DNA-binding domain"/>
    <property type="match status" value="1"/>
</dbReference>
<dbReference type="PANTHER" id="PTHR47186">
    <property type="entry name" value="LEUCINE-RICH REPEAT-CONTAINING PROTEIN 57"/>
    <property type="match status" value="1"/>
</dbReference>
<keyword evidence="2" id="KW-0611">Plant defense</keyword>
<protein>
    <submittedName>
        <fullName evidence="6">Disease resistance RPP13-like protein 4</fullName>
    </submittedName>
</protein>
<keyword evidence="7" id="KW-1185">Reference proteome</keyword>
<evidence type="ECO:0000256" key="3">
    <source>
        <dbReference type="SAM" id="MobiDB-lite"/>
    </source>
</evidence>
<dbReference type="Pfam" id="PF23559">
    <property type="entry name" value="WHD_DRP"/>
    <property type="match status" value="1"/>
</dbReference>
<accession>A0AAV8CXY8</accession>
<dbReference type="Proteomes" id="UP001140206">
    <property type="component" value="Chromosome 4"/>
</dbReference>
<dbReference type="GO" id="GO:0006952">
    <property type="term" value="P:defense response"/>
    <property type="evidence" value="ECO:0007669"/>
    <property type="project" value="UniProtKB-KW"/>
</dbReference>
<feature type="domain" description="Disease resistance protein winged helix" evidence="4">
    <location>
        <begin position="286"/>
        <end position="356"/>
    </location>
</feature>
<evidence type="ECO:0000256" key="2">
    <source>
        <dbReference type="ARBA" id="ARBA00022821"/>
    </source>
</evidence>
<comment type="caution">
    <text evidence="6">The sequence shown here is derived from an EMBL/GenBank/DDBJ whole genome shotgun (WGS) entry which is preliminary data.</text>
</comment>
<gene>
    <name evidence="6" type="ORF">LUZ62_071167</name>
</gene>
<evidence type="ECO:0000256" key="1">
    <source>
        <dbReference type="ARBA" id="ARBA00022737"/>
    </source>
</evidence>
<feature type="compositionally biased region" description="Polar residues" evidence="3">
    <location>
        <begin position="240"/>
        <end position="259"/>
    </location>
</feature>
<feature type="domain" description="Disease resistance R13L4/SHOC-2-like LRR" evidence="5">
    <location>
        <begin position="463"/>
        <end position="616"/>
    </location>
</feature>
<sequence length="820" mass="93550">MSTSNHQKEAKLKASIHDFVGPLLKRLKEEVPVNSDMKKIITDFEKIKKHLDSRENWERELAGFFGQIERQVDSFQKQVTIVGSGSNQQHRELAGSSEQIERQIDYCTDQKQVIIVGKESNQQNRELAGSSGQIERQIDSCTDQKQVTILGNKSNQENRELAGSSRQIERQIDSCTDQEQVTIVGNESNQQDILKNLTNDLASILNFILKHIHEKLNSDLKGIREQIRSKSLMDEDGSDLPQNNPLREPGESSNRGNQDTEGFMEFLECMKSLNPQLRNCLYSLGVFPENSQLKKRLVIYWWLGLGLVPFGENRRRTAEELGEIFFSDLVDKGVLIPIIRDHNLEVDRFTIKHTIHSQLISACKKKELIKDQLNTERPGVWHIYGGGNYNLKALVNLGEMYLNSEEITKKLDMHVLQLGRWRYIEPEKHDKDERAESEKTKSKDHIEVDKTDFLGEMGKNVTYLSLRGISRIEEIHESIGKLENLIILDLRACHNLEKLPQKPRSTPIQKLKGLFSQERWFKKLTHLDITECYLLDHMPKWICELSNLEVLKGFVVGSGENKSHPCRLQDLSQLEKIRKLSIRITNSSLVTDNFSGLKKLERLRILTITWGECGKTEESVGKNDSGKAEASVGNKEFGKSETSRGNEVPKKAEASGGNKESGQTKSSEGNEKFGQPESKGDNKKFGKAKSKKNNDTNQTYYDFPNSLEKLDIRCYPEADATKLRNPAGGLENLKKLYIRGGNLTKIGYTAGWKVEILRLRFLKKLEIDWYKLGNSFSNLKCVEYVDCDALKNFPKNKSCWRTEIDVHFPSSETGETSNQS</sequence>
<proteinExistence type="predicted"/>
<feature type="region of interest" description="Disordered" evidence="3">
    <location>
        <begin position="617"/>
        <end position="700"/>
    </location>
</feature>
<dbReference type="InterPro" id="IPR036388">
    <property type="entry name" value="WH-like_DNA-bd_sf"/>
</dbReference>
<name>A0AAV8CXY8_9POAL</name>
<evidence type="ECO:0000313" key="7">
    <source>
        <dbReference type="Proteomes" id="UP001140206"/>
    </source>
</evidence>